<keyword evidence="7" id="KW-1185">Reference proteome</keyword>
<dbReference type="GO" id="GO:0016887">
    <property type="term" value="F:ATP hydrolysis activity"/>
    <property type="evidence" value="ECO:0007669"/>
    <property type="project" value="InterPro"/>
</dbReference>
<protein>
    <submittedName>
        <fullName evidence="6">ABC-2 type transport system ATP-binding protein</fullName>
    </submittedName>
</protein>
<evidence type="ECO:0000256" key="3">
    <source>
        <dbReference type="ARBA" id="ARBA00022741"/>
    </source>
</evidence>
<keyword evidence="2" id="KW-0813">Transport</keyword>
<dbReference type="PANTHER" id="PTHR43335:SF4">
    <property type="entry name" value="ABC TRANSPORTER, ATP-BINDING PROTEIN"/>
    <property type="match status" value="1"/>
</dbReference>
<keyword evidence="3" id="KW-0547">Nucleotide-binding</keyword>
<evidence type="ECO:0000313" key="7">
    <source>
        <dbReference type="Proteomes" id="UP000199103"/>
    </source>
</evidence>
<dbReference type="PROSITE" id="PS50893">
    <property type="entry name" value="ABC_TRANSPORTER_2"/>
    <property type="match status" value="1"/>
</dbReference>
<dbReference type="Proteomes" id="UP000199103">
    <property type="component" value="Chromosome I"/>
</dbReference>
<gene>
    <name evidence="6" type="ORF">SAMN04489812_1130</name>
</gene>
<reference evidence="6 7" key="1">
    <citation type="submission" date="2016-10" db="EMBL/GenBank/DDBJ databases">
        <authorList>
            <person name="de Groot N.N."/>
        </authorList>
    </citation>
    <scope>NUCLEOTIDE SEQUENCE [LARGE SCALE GENOMIC DNA]</scope>
    <source>
        <strain evidence="6 7">DSM 21800</strain>
    </source>
</reference>
<dbReference type="SUPFAM" id="SSF52540">
    <property type="entry name" value="P-loop containing nucleoside triphosphate hydrolases"/>
    <property type="match status" value="1"/>
</dbReference>
<dbReference type="Gene3D" id="3.40.50.300">
    <property type="entry name" value="P-loop containing nucleotide triphosphate hydrolases"/>
    <property type="match status" value="1"/>
</dbReference>
<accession>A0A1H1Q539</accession>
<feature type="domain" description="ABC transporter" evidence="5">
    <location>
        <begin position="11"/>
        <end position="236"/>
    </location>
</feature>
<dbReference type="SMART" id="SM00382">
    <property type="entry name" value="AAA"/>
    <property type="match status" value="1"/>
</dbReference>
<name>A0A1H1Q539_9ACTN</name>
<dbReference type="InterPro" id="IPR027417">
    <property type="entry name" value="P-loop_NTPase"/>
</dbReference>
<dbReference type="InterPro" id="IPR003593">
    <property type="entry name" value="AAA+_ATPase"/>
</dbReference>
<comment type="similarity">
    <text evidence="1">Belongs to the ABC transporter superfamily.</text>
</comment>
<organism evidence="6 7">
    <name type="scientific">Microlunatus soli</name>
    <dbReference type="NCBI Taxonomy" id="630515"/>
    <lineage>
        <taxon>Bacteria</taxon>
        <taxon>Bacillati</taxon>
        <taxon>Actinomycetota</taxon>
        <taxon>Actinomycetes</taxon>
        <taxon>Propionibacteriales</taxon>
        <taxon>Propionibacteriaceae</taxon>
        <taxon>Microlunatus</taxon>
    </lineage>
</organism>
<dbReference type="STRING" id="630515.SAMN04489812_1130"/>
<evidence type="ECO:0000256" key="1">
    <source>
        <dbReference type="ARBA" id="ARBA00005417"/>
    </source>
</evidence>
<evidence type="ECO:0000256" key="2">
    <source>
        <dbReference type="ARBA" id="ARBA00022448"/>
    </source>
</evidence>
<dbReference type="InterPro" id="IPR003439">
    <property type="entry name" value="ABC_transporter-like_ATP-bd"/>
</dbReference>
<evidence type="ECO:0000259" key="5">
    <source>
        <dbReference type="PROSITE" id="PS50893"/>
    </source>
</evidence>
<sequence length="245" mass="25900">MTTPRHPAMPIEVNGLSKQYGAVAAVRDVHFTAHPGRVTGFLGPNGAGKSTTLRMILGLVRPDSGSATVGGSPFRDLPTPTRIVGATLDLAAAHPAMTARTQLRIQSDLGGHPRDRIDDVLTITGLHRAADRRTRGFSTGMHRRLALATALLGDPAVLILDEPSAGLDPAGVAWLRQLVVDHAAAGGTVLISSHQLAELELSIDDLVVINDGQIVWSGSRPDFVDGHPDLETAFLTRTMTTEAAR</sequence>
<dbReference type="GO" id="GO:0005524">
    <property type="term" value="F:ATP binding"/>
    <property type="evidence" value="ECO:0007669"/>
    <property type="project" value="UniProtKB-KW"/>
</dbReference>
<dbReference type="AlphaFoldDB" id="A0A1H1Q539"/>
<evidence type="ECO:0000313" key="6">
    <source>
        <dbReference type="EMBL" id="SDS18109.1"/>
    </source>
</evidence>
<keyword evidence="4 6" id="KW-0067">ATP-binding</keyword>
<dbReference type="EMBL" id="LT629772">
    <property type="protein sequence ID" value="SDS18109.1"/>
    <property type="molecule type" value="Genomic_DNA"/>
</dbReference>
<evidence type="ECO:0000256" key="4">
    <source>
        <dbReference type="ARBA" id="ARBA00022840"/>
    </source>
</evidence>
<proteinExistence type="inferred from homology"/>
<dbReference type="PANTHER" id="PTHR43335">
    <property type="entry name" value="ABC TRANSPORTER, ATP-BINDING PROTEIN"/>
    <property type="match status" value="1"/>
</dbReference>
<dbReference type="Pfam" id="PF00005">
    <property type="entry name" value="ABC_tran"/>
    <property type="match status" value="1"/>
</dbReference>